<evidence type="ECO:0000256" key="16">
    <source>
        <dbReference type="SAM" id="Phobius"/>
    </source>
</evidence>
<dbReference type="SUPFAM" id="SSF160240">
    <property type="entry name" value="Cation efflux protein cytoplasmic domain-like"/>
    <property type="match status" value="1"/>
</dbReference>
<dbReference type="FunFam" id="1.20.1510.10:FF:000001">
    <property type="entry name" value="Ferrous-iron efflux pump FieF"/>
    <property type="match status" value="1"/>
</dbReference>
<dbReference type="InterPro" id="IPR058533">
    <property type="entry name" value="Cation_efflux_TM"/>
</dbReference>
<feature type="transmembrane region" description="Helical" evidence="16">
    <location>
        <begin position="185"/>
        <end position="205"/>
    </location>
</feature>
<evidence type="ECO:0000256" key="4">
    <source>
        <dbReference type="ARBA" id="ARBA00022475"/>
    </source>
</evidence>
<dbReference type="Proteomes" id="UP000295304">
    <property type="component" value="Unassembled WGS sequence"/>
</dbReference>
<evidence type="ECO:0000256" key="10">
    <source>
        <dbReference type="ARBA" id="ARBA00035584"/>
    </source>
</evidence>
<keyword evidence="4" id="KW-1003">Cell membrane</keyword>
<dbReference type="Gene3D" id="1.20.1510.10">
    <property type="entry name" value="Cation efflux protein transmembrane domain"/>
    <property type="match status" value="1"/>
</dbReference>
<dbReference type="GO" id="GO:0006882">
    <property type="term" value="P:intracellular zinc ion homeostasis"/>
    <property type="evidence" value="ECO:0007669"/>
    <property type="project" value="TreeGrafter"/>
</dbReference>
<keyword evidence="7" id="KW-0406">Ion transport</keyword>
<sequence length="309" mass="34148">MSEDSPTPSVRERNERLMRLATYASVGVALALIVTKFVAWVATDSISLLSTLIDSLLDMAASLLNLLAVRHALQPADEEHRFGHGKAESLSGLAQAAFICGSALFLFVEASSRLYHPAAIVNTTVGYVVMVFSILTTLVLVWFQRHVVRRTGSLAISADSTHYQMDILINFSVIVSLALSQNLGWVYADPVFAIGISAYIIYGAYQIGYEALHVLMDRELPDDARARIREIVLGHPGVSDMHDLRTRKSGPDVFIQMHIEMDGKMSLRRAHDISEDVMRRVATAFPNAEVLIHEDPEGIDEERPSFAVN</sequence>
<comment type="caution">
    <text evidence="19">The sequence shown here is derived from an EMBL/GenBank/DDBJ whole genome shotgun (WGS) entry which is preliminary data.</text>
</comment>
<dbReference type="GO" id="GO:0015341">
    <property type="term" value="F:zinc efflux antiporter activity"/>
    <property type="evidence" value="ECO:0007669"/>
    <property type="project" value="TreeGrafter"/>
</dbReference>
<evidence type="ECO:0000256" key="9">
    <source>
        <dbReference type="ARBA" id="ARBA00023136"/>
    </source>
</evidence>
<reference evidence="19 20" key="1">
    <citation type="submission" date="2019-03" db="EMBL/GenBank/DDBJ databases">
        <title>Genomic Encyclopedia of Type Strains, Phase IV (KMG-IV): sequencing the most valuable type-strain genomes for metagenomic binning, comparative biology and taxonomic classification.</title>
        <authorList>
            <person name="Goeker M."/>
        </authorList>
    </citation>
    <scope>NUCLEOTIDE SEQUENCE [LARGE SCALE GENOMIC DNA]</scope>
    <source>
        <strain evidence="19 20">DSM 101688</strain>
    </source>
</reference>
<dbReference type="AlphaFoldDB" id="A0A4R3J3C5"/>
<comment type="similarity">
    <text evidence="2">Belongs to the cation diffusion facilitator (CDF) transporter (TC 2.A.4) family. FieF subfamily.</text>
</comment>
<feature type="domain" description="Cation efflux protein transmembrane" evidence="17">
    <location>
        <begin position="24"/>
        <end position="216"/>
    </location>
</feature>
<evidence type="ECO:0000259" key="17">
    <source>
        <dbReference type="Pfam" id="PF01545"/>
    </source>
</evidence>
<evidence type="ECO:0000256" key="1">
    <source>
        <dbReference type="ARBA" id="ARBA00004651"/>
    </source>
</evidence>
<feature type="transmembrane region" description="Helical" evidence="16">
    <location>
        <begin position="48"/>
        <end position="69"/>
    </location>
</feature>
<evidence type="ECO:0000256" key="15">
    <source>
        <dbReference type="ARBA" id="ARBA00072262"/>
    </source>
</evidence>
<evidence type="ECO:0000256" key="14">
    <source>
        <dbReference type="ARBA" id="ARBA00068882"/>
    </source>
</evidence>
<keyword evidence="8 16" id="KW-1133">Transmembrane helix</keyword>
<evidence type="ECO:0000313" key="19">
    <source>
        <dbReference type="EMBL" id="TCS60339.1"/>
    </source>
</evidence>
<name>A0A4R3J3C5_9PROT</name>
<dbReference type="Pfam" id="PF01545">
    <property type="entry name" value="Cation_efflux"/>
    <property type="match status" value="1"/>
</dbReference>
<keyword evidence="9 16" id="KW-0472">Membrane</keyword>
<comment type="subcellular location">
    <subcellularLocation>
        <location evidence="1">Cell membrane</location>
        <topology evidence="1">Multi-pass membrane protein</topology>
    </subcellularLocation>
</comment>
<gene>
    <name evidence="19" type="ORF">EDD55_11140</name>
</gene>
<evidence type="ECO:0000256" key="8">
    <source>
        <dbReference type="ARBA" id="ARBA00022989"/>
    </source>
</evidence>
<dbReference type="PANTHER" id="PTHR43840">
    <property type="entry name" value="MITOCHONDRIAL METAL TRANSPORTER 1-RELATED"/>
    <property type="match status" value="1"/>
</dbReference>
<evidence type="ECO:0000256" key="7">
    <source>
        <dbReference type="ARBA" id="ARBA00022906"/>
    </source>
</evidence>
<dbReference type="Gene3D" id="3.30.70.1350">
    <property type="entry name" value="Cation efflux protein, cytoplasmic domain"/>
    <property type="match status" value="1"/>
</dbReference>
<keyword evidence="5" id="KW-0410">Iron transport</keyword>
<dbReference type="GO" id="GO:0015086">
    <property type="term" value="F:cadmium ion transmembrane transporter activity"/>
    <property type="evidence" value="ECO:0007669"/>
    <property type="project" value="TreeGrafter"/>
</dbReference>
<keyword evidence="20" id="KW-1185">Reference proteome</keyword>
<accession>A0A4R3J3C5</accession>
<dbReference type="SUPFAM" id="SSF161111">
    <property type="entry name" value="Cation efflux protein transmembrane domain-like"/>
    <property type="match status" value="1"/>
</dbReference>
<dbReference type="InterPro" id="IPR027470">
    <property type="entry name" value="Cation_efflux_CTD"/>
</dbReference>
<dbReference type="InterPro" id="IPR050291">
    <property type="entry name" value="CDF_Transporter"/>
</dbReference>
<keyword evidence="7" id="KW-0864">Zinc transport</keyword>
<dbReference type="GO" id="GO:0005886">
    <property type="term" value="C:plasma membrane"/>
    <property type="evidence" value="ECO:0007669"/>
    <property type="project" value="UniProtKB-SubCell"/>
</dbReference>
<comment type="subunit">
    <text evidence="13">Homodimer. The subunits are held together in a parallel orientation through zinc binding at the interface of the cytoplasmic domains.</text>
</comment>
<protein>
    <recommendedName>
        <fullName evidence="15">Cation-efflux pump FieF</fullName>
    </recommendedName>
    <alternativeName>
        <fullName evidence="14">Protein p34</fullName>
    </alternativeName>
</protein>
<evidence type="ECO:0000313" key="20">
    <source>
        <dbReference type="Proteomes" id="UP000295304"/>
    </source>
</evidence>
<keyword evidence="7" id="KW-0862">Zinc</keyword>
<keyword evidence="5" id="KW-0408">Iron</keyword>
<evidence type="ECO:0000256" key="3">
    <source>
        <dbReference type="ARBA" id="ARBA00022448"/>
    </source>
</evidence>
<keyword evidence="3" id="KW-0813">Transport</keyword>
<dbReference type="EMBL" id="SLZW01000011">
    <property type="protein sequence ID" value="TCS60339.1"/>
    <property type="molecule type" value="Genomic_DNA"/>
</dbReference>
<evidence type="ECO:0000256" key="2">
    <source>
        <dbReference type="ARBA" id="ARBA00010212"/>
    </source>
</evidence>
<evidence type="ECO:0000256" key="11">
    <source>
        <dbReference type="ARBA" id="ARBA00047695"/>
    </source>
</evidence>
<dbReference type="InterPro" id="IPR002524">
    <property type="entry name" value="Cation_efflux"/>
</dbReference>
<evidence type="ECO:0000256" key="12">
    <source>
        <dbReference type="ARBA" id="ARBA00050984"/>
    </source>
</evidence>
<dbReference type="FunFam" id="3.30.70.1350:FF:000002">
    <property type="entry name" value="Ferrous-iron efflux pump FieF"/>
    <property type="match status" value="1"/>
</dbReference>
<evidence type="ECO:0000259" key="18">
    <source>
        <dbReference type="Pfam" id="PF16916"/>
    </source>
</evidence>
<feature type="transmembrane region" description="Helical" evidence="16">
    <location>
        <begin position="120"/>
        <end position="143"/>
    </location>
</feature>
<feature type="transmembrane region" description="Helical" evidence="16">
    <location>
        <begin position="20"/>
        <end position="42"/>
    </location>
</feature>
<dbReference type="PANTHER" id="PTHR43840:SF41">
    <property type="entry name" value="CATION-EFFLUX PUMP FIEF"/>
    <property type="match status" value="1"/>
</dbReference>
<dbReference type="Pfam" id="PF16916">
    <property type="entry name" value="ZT_dimer"/>
    <property type="match status" value="1"/>
</dbReference>
<comment type="catalytic activity">
    <reaction evidence="11">
        <text>Zn(2+)(in) + H(+)(out) = Zn(2+)(out) + H(+)(in)</text>
        <dbReference type="Rhea" id="RHEA:28839"/>
        <dbReference type="ChEBI" id="CHEBI:15378"/>
        <dbReference type="ChEBI" id="CHEBI:29105"/>
    </reaction>
</comment>
<feature type="transmembrane region" description="Helical" evidence="16">
    <location>
        <begin position="90"/>
        <end position="108"/>
    </location>
</feature>
<evidence type="ECO:0000256" key="13">
    <source>
        <dbReference type="ARBA" id="ARBA00062926"/>
    </source>
</evidence>
<dbReference type="InterPro" id="IPR036837">
    <property type="entry name" value="Cation_efflux_CTD_sf"/>
</dbReference>
<proteinExistence type="inferred from homology"/>
<dbReference type="NCBIfam" id="TIGR01297">
    <property type="entry name" value="CDF"/>
    <property type="match status" value="1"/>
</dbReference>
<dbReference type="InterPro" id="IPR027469">
    <property type="entry name" value="Cation_efflux_TMD_sf"/>
</dbReference>
<feature type="domain" description="Cation efflux protein cytoplasmic" evidence="18">
    <location>
        <begin position="220"/>
        <end position="297"/>
    </location>
</feature>
<dbReference type="RefSeq" id="WP_165886402.1">
    <property type="nucleotide sequence ID" value="NZ_CP119676.1"/>
</dbReference>
<comment type="catalytic activity">
    <reaction evidence="10">
        <text>Fe(2+)(in) + H(+)(out) = Fe(2+)(out) + H(+)(in)</text>
        <dbReference type="Rhea" id="RHEA:29439"/>
        <dbReference type="ChEBI" id="CHEBI:15378"/>
        <dbReference type="ChEBI" id="CHEBI:29033"/>
    </reaction>
</comment>
<evidence type="ECO:0000256" key="5">
    <source>
        <dbReference type="ARBA" id="ARBA00022496"/>
    </source>
</evidence>
<keyword evidence="6 16" id="KW-0812">Transmembrane</keyword>
<organism evidence="19 20">
    <name type="scientific">Varunaivibrio sulfuroxidans</name>
    <dbReference type="NCBI Taxonomy" id="1773489"/>
    <lineage>
        <taxon>Bacteria</taxon>
        <taxon>Pseudomonadati</taxon>
        <taxon>Pseudomonadota</taxon>
        <taxon>Alphaproteobacteria</taxon>
        <taxon>Rhodospirillales</taxon>
        <taxon>Magnetovibrionaceae</taxon>
        <taxon>Varunaivibrio</taxon>
    </lineage>
</organism>
<evidence type="ECO:0000256" key="6">
    <source>
        <dbReference type="ARBA" id="ARBA00022692"/>
    </source>
</evidence>
<comment type="catalytic activity">
    <reaction evidence="12">
        <text>Cd(2+)(in) + H(+)(out) = Cd(2+)(out) + H(+)(in)</text>
        <dbReference type="Rhea" id="RHEA:28739"/>
        <dbReference type="ChEBI" id="CHEBI:15378"/>
        <dbReference type="ChEBI" id="CHEBI:48775"/>
    </reaction>
</comment>
<dbReference type="GO" id="GO:0015093">
    <property type="term" value="F:ferrous iron transmembrane transporter activity"/>
    <property type="evidence" value="ECO:0007669"/>
    <property type="project" value="TreeGrafter"/>
</dbReference>